<name>F4MLQ3_9BACT</name>
<protein>
    <recommendedName>
        <fullName evidence="2">Porin</fullName>
    </recommendedName>
</protein>
<gene>
    <name evidence="1" type="ORF">S3_805_0001</name>
</gene>
<proteinExistence type="predicted"/>
<dbReference type="AlphaFoldDB" id="F4MLQ3"/>
<reference evidence="1" key="1">
    <citation type="submission" date="2010-05" db="EMBL/GenBank/DDBJ databases">
        <authorList>
            <person name="Genoscope - CEA"/>
        </authorList>
    </citation>
    <scope>NUCLEOTIDE SEQUENCE</scope>
</reference>
<dbReference type="EMBL" id="FQ032807">
    <property type="protein sequence ID" value="CBL87066.1"/>
    <property type="molecule type" value="Genomic_DNA"/>
</dbReference>
<evidence type="ECO:0008006" key="2">
    <source>
        <dbReference type="Google" id="ProtNLM"/>
    </source>
</evidence>
<organism evidence="1">
    <name type="scientific">uncultured Flavobacteriia bacterium</name>
    <dbReference type="NCBI Taxonomy" id="212695"/>
    <lineage>
        <taxon>Bacteria</taxon>
        <taxon>Pseudomonadati</taxon>
        <taxon>Bacteroidota</taxon>
        <taxon>Flavobacteriia</taxon>
        <taxon>environmental samples</taxon>
    </lineage>
</organism>
<reference evidence="1" key="2">
    <citation type="journal article" date="2012" name="Environ. Microbiol.">
        <title>Genomic content of uncultured Bacteroidetes from contrasting oceanic provinces in the North Atlantic Ocean.</title>
        <authorList>
            <person name="Gomez-Pereira P.R."/>
            <person name="Schuler M."/>
            <person name="Fuchs B.M."/>
            <person name="Bennke C."/>
            <person name="Teeling H."/>
            <person name="Waldmann J."/>
            <person name="Richter M."/>
            <person name="Barbe V."/>
            <person name="Bataille E."/>
            <person name="Glockner F.O."/>
            <person name="Amann R."/>
        </authorList>
    </citation>
    <scope>NUCLEOTIDE SEQUENCE</scope>
</reference>
<accession>F4MLQ3</accession>
<dbReference type="Pfam" id="PF14121">
    <property type="entry name" value="Porin_10"/>
    <property type="match status" value="1"/>
</dbReference>
<sequence>MLSGGSDGPSIQDTGFDEGQSKKSKLLDSVSIDMYKIYTIDRDSSYVDTTLTIQKEYKMNFLRKDYFELIPFSNTGHAFNRTGYDFSTEKLLSGLGARSKQFAYVEASEALYYQVPTPLTELFFRTTFEQGQMSHTTIAVNLSPQFNMAFTYKGSRSLGKYVNLRSANERFEFSFKYESPNKRYALWGHYANQSVENQENGGIDAEGVFLFETDDPDFSDRSLFDVRFKNAESRFSGKRSFVDQNWNLVPPKDSVRSQILVGHRFLNESRYYAYTDLKAKDHFGDFVIGSTSVNDLAKLKRLENKIYTEFNTPFTGRLRAGIGAVQSNYFLGLAEDEVTSENVPNQIKTTQYMINGDWKFRWKGFSMQATLQKSIGGSLLSDEIAAKARYEFPNKVSFTARTSFRNQTPDFNFQLYKSDYQNYNWYNPNLENQKTVHFSLDLEHPWLGSIYAHWQQLTNYTYYNTTSFAPGIEDSEVDTTSILYRPPGDIYLTAPEQAEQAMDFIKIRYTSEFKLGNFAMTNTAQYQKVTGEEELVEDSIASLPLNVPEWNLRTTLSFSRDIFQKAMFMQTGITGHYFTKYYADRYNPLLGDFSRQSDVLIGDFPRIDFFVNGKVQQTRLYLKAEHINTLFTEPNYFSAPGYPYRDFVIRFGLVWNFFQ</sequence>
<evidence type="ECO:0000313" key="1">
    <source>
        <dbReference type="EMBL" id="CBL87066.1"/>
    </source>
</evidence>
<dbReference type="InterPro" id="IPR025631">
    <property type="entry name" value="Porin_10"/>
</dbReference>